<gene>
    <name evidence="1" type="ORF">SAMN02746089_01367</name>
</gene>
<dbReference type="NCBIfam" id="TIGR02837">
    <property type="entry name" value="spore_II_R"/>
    <property type="match status" value="1"/>
</dbReference>
<sequence length="215" mass="24468">MKKLLIIILAIVLIFLGFQYRSYEAQKADISNRLIRLHVIANSDSAVDQAVKLKVRDAIIKAMDSRFEGKYDIDKARKLISDNLSNIQAIAEKVLKESGMNYGAKVQFGRFNFPIKRYGSIVLPPGNYEALKVVLGDGQGKNWWCVMFPPLCFADITHGLTTVQTEDNLSQVLSADQLNMIDENKNHEVVFKFKIYEVIERTFNAFTKSLRFALK</sequence>
<dbReference type="Proteomes" id="UP000184088">
    <property type="component" value="Unassembled WGS sequence"/>
</dbReference>
<dbReference type="OrthoDB" id="9793324at2"/>
<proteinExistence type="predicted"/>
<dbReference type="InterPro" id="IPR014202">
    <property type="entry name" value="Spore_II_R"/>
</dbReference>
<dbReference type="STRING" id="1121256.SAMN02746089_01367"/>
<dbReference type="AlphaFoldDB" id="A0A1M4Z6D5"/>
<organism evidence="1 2">
    <name type="scientific">Caldanaerobius fijiensis DSM 17918</name>
    <dbReference type="NCBI Taxonomy" id="1121256"/>
    <lineage>
        <taxon>Bacteria</taxon>
        <taxon>Bacillati</taxon>
        <taxon>Bacillota</taxon>
        <taxon>Clostridia</taxon>
        <taxon>Thermoanaerobacterales</taxon>
        <taxon>Thermoanaerobacteraceae</taxon>
        <taxon>Caldanaerobius</taxon>
    </lineage>
</organism>
<protein>
    <submittedName>
        <fullName evidence="1">Stage II sporulation protein R</fullName>
    </submittedName>
</protein>
<keyword evidence="2" id="KW-1185">Reference proteome</keyword>
<dbReference type="Pfam" id="PF09551">
    <property type="entry name" value="Spore_II_R"/>
    <property type="match status" value="1"/>
</dbReference>
<name>A0A1M4Z6D5_9THEO</name>
<accession>A0A1M4Z6D5</accession>
<reference evidence="1 2" key="1">
    <citation type="submission" date="2016-11" db="EMBL/GenBank/DDBJ databases">
        <authorList>
            <person name="Jaros S."/>
            <person name="Januszkiewicz K."/>
            <person name="Wedrychowicz H."/>
        </authorList>
    </citation>
    <scope>NUCLEOTIDE SEQUENCE [LARGE SCALE GENOMIC DNA]</scope>
    <source>
        <strain evidence="1 2">DSM 17918</strain>
    </source>
</reference>
<evidence type="ECO:0000313" key="2">
    <source>
        <dbReference type="Proteomes" id="UP000184088"/>
    </source>
</evidence>
<evidence type="ECO:0000313" key="1">
    <source>
        <dbReference type="EMBL" id="SHF13619.1"/>
    </source>
</evidence>
<dbReference type="RefSeq" id="WP_073343173.1">
    <property type="nucleotide sequence ID" value="NZ_FQVH01000012.1"/>
</dbReference>
<dbReference type="EMBL" id="FQVH01000012">
    <property type="protein sequence ID" value="SHF13619.1"/>
    <property type="molecule type" value="Genomic_DNA"/>
</dbReference>